<gene>
    <name evidence="2" type="ORF">MGWOODY_Smn2742</name>
</gene>
<organism evidence="2">
    <name type="scientific">hydrothermal vent metagenome</name>
    <dbReference type="NCBI Taxonomy" id="652676"/>
    <lineage>
        <taxon>unclassified sequences</taxon>
        <taxon>metagenomes</taxon>
        <taxon>ecological metagenomes</taxon>
    </lineage>
</organism>
<feature type="compositionally biased region" description="Basic and acidic residues" evidence="1">
    <location>
        <begin position="111"/>
        <end position="122"/>
    </location>
</feature>
<dbReference type="EMBL" id="CZQE01000141">
    <property type="protein sequence ID" value="CUS44364.1"/>
    <property type="molecule type" value="Genomic_DNA"/>
</dbReference>
<feature type="compositionally biased region" description="Basic and acidic residues" evidence="1">
    <location>
        <begin position="45"/>
        <end position="90"/>
    </location>
</feature>
<proteinExistence type="predicted"/>
<dbReference type="AlphaFoldDB" id="A0A160TKZ2"/>
<reference evidence="2" key="1">
    <citation type="submission" date="2015-10" db="EMBL/GenBank/DDBJ databases">
        <authorList>
            <person name="Gilbert D.G."/>
        </authorList>
    </citation>
    <scope>NUCLEOTIDE SEQUENCE</scope>
</reference>
<protein>
    <submittedName>
        <fullName evidence="2">Uncharacterized protein</fullName>
    </submittedName>
</protein>
<name>A0A160TKZ2_9ZZZZ</name>
<sequence>MAARQRPGEHGIERQDREIDCRHPARAADPFKKEACRDDDELEREADRHHLHDARSARDELVGDPHAGKHRRGEEQQHQRGHAAEDERKGKALPQYGAGALQVARAIGTRGMDEHARQRGEPGDDCDEGQRPAGPQRRDFLSAGKPDHDHVGDVQDRPIEAGQHHRPGQPEDTPGLVTDRIGGGGNGHAALLTMERRRG</sequence>
<accession>A0A160TKZ2</accession>
<feature type="region of interest" description="Disordered" evidence="1">
    <location>
        <begin position="1"/>
        <end position="199"/>
    </location>
</feature>
<evidence type="ECO:0000256" key="1">
    <source>
        <dbReference type="SAM" id="MobiDB-lite"/>
    </source>
</evidence>
<feature type="compositionally biased region" description="Basic and acidic residues" evidence="1">
    <location>
        <begin position="1"/>
        <end position="23"/>
    </location>
</feature>
<feature type="compositionally biased region" description="Basic and acidic residues" evidence="1">
    <location>
        <begin position="136"/>
        <end position="163"/>
    </location>
</feature>
<evidence type="ECO:0000313" key="2">
    <source>
        <dbReference type="EMBL" id="CUS44364.1"/>
    </source>
</evidence>